<keyword evidence="2" id="KW-0413">Isomerase</keyword>
<evidence type="ECO:0000259" key="1">
    <source>
        <dbReference type="PROSITE" id="PS50072"/>
    </source>
</evidence>
<feature type="domain" description="PPIase cyclophilin-type" evidence="1">
    <location>
        <begin position="1"/>
        <end position="37"/>
    </location>
</feature>
<gene>
    <name evidence="2" type="ORF">RCOM_0738680</name>
</gene>
<protein>
    <submittedName>
        <fullName evidence="2">Peptidyl-prolyl cis-trans isomerase f, ppif, putative</fullName>
    </submittedName>
</protein>
<dbReference type="EMBL" id="EQ974087">
    <property type="protein sequence ID" value="EEF34097.1"/>
    <property type="molecule type" value="Genomic_DNA"/>
</dbReference>
<evidence type="ECO:0000313" key="3">
    <source>
        <dbReference type="Proteomes" id="UP000008311"/>
    </source>
</evidence>
<dbReference type="InParanoid" id="B9SQJ0"/>
<sequence length="70" mass="7575">MASSGPGTNGSQFFICTAKTEWLDGKNTSCLVVLSRVCMLRLLRRLALPLVGLLSLSLPNAASFLRSDLY</sequence>
<keyword evidence="3" id="KW-1185">Reference proteome</keyword>
<dbReference type="SUPFAM" id="SSF50891">
    <property type="entry name" value="Cyclophilin-like"/>
    <property type="match status" value="1"/>
</dbReference>
<dbReference type="InterPro" id="IPR002130">
    <property type="entry name" value="Cyclophilin-type_PPIase_dom"/>
</dbReference>
<dbReference type="Pfam" id="PF00160">
    <property type="entry name" value="Pro_isomerase"/>
    <property type="match status" value="1"/>
</dbReference>
<dbReference type="GO" id="GO:0003755">
    <property type="term" value="F:peptidyl-prolyl cis-trans isomerase activity"/>
    <property type="evidence" value="ECO:0007669"/>
    <property type="project" value="InterPro"/>
</dbReference>
<reference evidence="3" key="1">
    <citation type="journal article" date="2010" name="Nat. Biotechnol.">
        <title>Draft genome sequence of the oilseed species Ricinus communis.</title>
        <authorList>
            <person name="Chan A.P."/>
            <person name="Crabtree J."/>
            <person name="Zhao Q."/>
            <person name="Lorenzi H."/>
            <person name="Orvis J."/>
            <person name="Puiu D."/>
            <person name="Melake-Berhan A."/>
            <person name="Jones K.M."/>
            <person name="Redman J."/>
            <person name="Chen G."/>
            <person name="Cahoon E.B."/>
            <person name="Gedil M."/>
            <person name="Stanke M."/>
            <person name="Haas B.J."/>
            <person name="Wortman J.R."/>
            <person name="Fraser-Liggett C.M."/>
            <person name="Ravel J."/>
            <person name="Rabinowicz P.D."/>
        </authorList>
    </citation>
    <scope>NUCLEOTIDE SEQUENCE [LARGE SCALE GENOMIC DNA]</scope>
    <source>
        <strain evidence="3">cv. Hale</strain>
    </source>
</reference>
<proteinExistence type="predicted"/>
<dbReference type="InterPro" id="IPR029000">
    <property type="entry name" value="Cyclophilin-like_dom_sf"/>
</dbReference>
<dbReference type="Proteomes" id="UP000008311">
    <property type="component" value="Unassembled WGS sequence"/>
</dbReference>
<evidence type="ECO:0000313" key="2">
    <source>
        <dbReference type="EMBL" id="EEF34097.1"/>
    </source>
</evidence>
<name>B9SQJ0_RICCO</name>
<organism evidence="2 3">
    <name type="scientific">Ricinus communis</name>
    <name type="common">Castor bean</name>
    <dbReference type="NCBI Taxonomy" id="3988"/>
    <lineage>
        <taxon>Eukaryota</taxon>
        <taxon>Viridiplantae</taxon>
        <taxon>Streptophyta</taxon>
        <taxon>Embryophyta</taxon>
        <taxon>Tracheophyta</taxon>
        <taxon>Spermatophyta</taxon>
        <taxon>Magnoliopsida</taxon>
        <taxon>eudicotyledons</taxon>
        <taxon>Gunneridae</taxon>
        <taxon>Pentapetalae</taxon>
        <taxon>rosids</taxon>
        <taxon>fabids</taxon>
        <taxon>Malpighiales</taxon>
        <taxon>Euphorbiaceae</taxon>
        <taxon>Acalyphoideae</taxon>
        <taxon>Acalypheae</taxon>
        <taxon>Ricinus</taxon>
    </lineage>
</organism>
<dbReference type="Gene3D" id="2.40.100.10">
    <property type="entry name" value="Cyclophilin-like"/>
    <property type="match status" value="1"/>
</dbReference>
<accession>B9SQJ0</accession>
<dbReference type="PROSITE" id="PS50072">
    <property type="entry name" value="CSA_PPIASE_2"/>
    <property type="match status" value="1"/>
</dbReference>
<dbReference type="AlphaFoldDB" id="B9SQJ0"/>